<dbReference type="AlphaFoldDB" id="A0A3E2BQE7"/>
<proteinExistence type="inferred from homology"/>
<evidence type="ECO:0000256" key="1">
    <source>
        <dbReference type="ARBA" id="ARBA00022676"/>
    </source>
</evidence>
<accession>A0A3E2BQE7</accession>
<gene>
    <name evidence="6" type="ORF">OP8BY_0804</name>
</gene>
<protein>
    <recommendedName>
        <fullName evidence="4">lipopolysaccharide heptosyltransferase II</fullName>
        <ecNumber evidence="4">2.4.99.24</ecNumber>
    </recommendedName>
</protein>
<comment type="caution">
    <text evidence="6">The sequence shown here is derived from an EMBL/GenBank/DDBJ whole genome shotgun (WGS) entry which is preliminary data.</text>
</comment>
<dbReference type="PANTHER" id="PTHR30160:SF1">
    <property type="entry name" value="LIPOPOLYSACCHARIDE 1,2-N-ACETYLGLUCOSAMINETRANSFERASE-RELATED"/>
    <property type="match status" value="1"/>
</dbReference>
<dbReference type="InterPro" id="IPR002201">
    <property type="entry name" value="Glyco_trans_9"/>
</dbReference>
<dbReference type="Pfam" id="PF01075">
    <property type="entry name" value="Glyco_transf_9"/>
    <property type="match status" value="1"/>
</dbReference>
<dbReference type="GO" id="GO:0008713">
    <property type="term" value="F:ADP-heptose-lipopolysaccharide heptosyltransferase activity"/>
    <property type="evidence" value="ECO:0007669"/>
    <property type="project" value="UniProtKB-EC"/>
</dbReference>
<dbReference type="Proteomes" id="UP000257323">
    <property type="component" value="Unassembled WGS sequence"/>
</dbReference>
<dbReference type="InterPro" id="IPR051199">
    <property type="entry name" value="LPS_LOS_Heptosyltrfase"/>
</dbReference>
<dbReference type="NCBIfam" id="TIGR02195">
    <property type="entry name" value="heptsyl_trn_II"/>
    <property type="match status" value="1"/>
</dbReference>
<dbReference type="EC" id="2.4.99.24" evidence="4"/>
<name>A0A3E2BQE7_9BACT</name>
<dbReference type="SUPFAM" id="SSF53756">
    <property type="entry name" value="UDP-Glycosyltransferase/glycogen phosphorylase"/>
    <property type="match status" value="1"/>
</dbReference>
<reference evidence="6 7" key="1">
    <citation type="submission" date="2018-08" db="EMBL/GenBank/DDBJ databases">
        <title>Genome analysis of the thermophilic bacterium of the candidate phylum Aminicenantes from deep subsurface aquifer revealed its physiology and ecological role.</title>
        <authorList>
            <person name="Kadnikov V.V."/>
            <person name="Mardanov A.V."/>
            <person name="Beletsky A.V."/>
            <person name="Karnachuk O.V."/>
            <person name="Ravin N.V."/>
        </authorList>
    </citation>
    <scope>NUCLEOTIDE SEQUENCE [LARGE SCALE GENOMIC DNA]</scope>
    <source>
        <strain evidence="6">BY38</strain>
    </source>
</reference>
<sequence>MKILVYLPHTLGASLLAFPCLKSLEENFPAAEIAILPPPAYADFFQKVSPGYRVISLPDFKDISGLKRASSRLKKMNFDLGLLLDESFASALLFYLARIPQRWGYDREGRGFMLTKKSHLRATDPQLHLKFHYLKLLEALGLKISDRPLRLTLPESYRQQALERLKQAGFSPDQATVVIKPGSGFGPARVWPVSRQRELIQQLLDRQLQVLLVGSSASRETSRALLDGFEGRLVDVSGRLSLEETAGVIAGARVFLGNDSGLTHLANLLGTPVVGLYGPTDPHISGPSQPPAVALHKPAPCAPCSYKACPYDHRCLHSISAGEVYEVIASFLAG</sequence>
<comment type="similarity">
    <text evidence="3">Belongs to the glycosyltransferase 9 family.</text>
</comment>
<organism evidence="6 7">
    <name type="scientific">Candidatus Saccharicenans subterraneus</name>
    <dbReference type="NCBI Taxonomy" id="2508984"/>
    <lineage>
        <taxon>Bacteria</taxon>
        <taxon>Candidatus Aminicenantota</taxon>
        <taxon>Candidatus Aminicenantia</taxon>
        <taxon>Candidatus Aminicenantales</taxon>
        <taxon>Candidatus Saccharicenantaceae</taxon>
        <taxon>Candidatus Saccharicenans</taxon>
    </lineage>
</organism>
<comment type="catalytic activity">
    <reaction evidence="5">
        <text>an L-alpha-D-Hep-(1-&gt;5)-[alpha-Kdo-(2-&gt;4)]-alpha-Kdo-(2-&gt;6)-lipid A + ADP-L-glycero-beta-D-manno-heptose = an L-alpha-D-Hep-(1-&gt;3)-L-alpha-D-Hep-(1-&gt;5)-[alpha-Kdo-(2-&gt;4)]-alpha-Kdo-(2-&gt;6)-lipid A + ADP + H(+)</text>
        <dbReference type="Rhea" id="RHEA:74071"/>
        <dbReference type="ChEBI" id="CHEBI:15378"/>
        <dbReference type="ChEBI" id="CHEBI:61506"/>
        <dbReference type="ChEBI" id="CHEBI:193068"/>
        <dbReference type="ChEBI" id="CHEBI:193069"/>
        <dbReference type="ChEBI" id="CHEBI:456216"/>
        <dbReference type="EC" id="2.4.99.24"/>
    </reaction>
</comment>
<evidence type="ECO:0000313" key="7">
    <source>
        <dbReference type="Proteomes" id="UP000257323"/>
    </source>
</evidence>
<keyword evidence="2 6" id="KW-0808">Transferase</keyword>
<dbReference type="Gene3D" id="3.40.50.2000">
    <property type="entry name" value="Glycogen Phosphorylase B"/>
    <property type="match status" value="2"/>
</dbReference>
<evidence type="ECO:0000256" key="2">
    <source>
        <dbReference type="ARBA" id="ARBA00022679"/>
    </source>
</evidence>
<dbReference type="GO" id="GO:0005829">
    <property type="term" value="C:cytosol"/>
    <property type="evidence" value="ECO:0007669"/>
    <property type="project" value="TreeGrafter"/>
</dbReference>
<evidence type="ECO:0000256" key="5">
    <source>
        <dbReference type="ARBA" id="ARBA00047503"/>
    </source>
</evidence>
<dbReference type="InterPro" id="IPR011910">
    <property type="entry name" value="RfaF"/>
</dbReference>
<dbReference type="GO" id="GO:0009244">
    <property type="term" value="P:lipopolysaccharide core region biosynthetic process"/>
    <property type="evidence" value="ECO:0007669"/>
    <property type="project" value="TreeGrafter"/>
</dbReference>
<dbReference type="EMBL" id="QUAH01000001">
    <property type="protein sequence ID" value="RFT16862.1"/>
    <property type="molecule type" value="Genomic_DNA"/>
</dbReference>
<evidence type="ECO:0000256" key="3">
    <source>
        <dbReference type="ARBA" id="ARBA00043995"/>
    </source>
</evidence>
<evidence type="ECO:0000313" key="6">
    <source>
        <dbReference type="EMBL" id="RFT16862.1"/>
    </source>
</evidence>
<dbReference type="PANTHER" id="PTHR30160">
    <property type="entry name" value="TETRAACYLDISACCHARIDE 4'-KINASE-RELATED"/>
    <property type="match status" value="1"/>
</dbReference>
<dbReference type="CDD" id="cd03789">
    <property type="entry name" value="GT9_LPS_heptosyltransferase"/>
    <property type="match status" value="1"/>
</dbReference>
<evidence type="ECO:0000256" key="4">
    <source>
        <dbReference type="ARBA" id="ARBA00044042"/>
    </source>
</evidence>
<keyword evidence="1" id="KW-0328">Glycosyltransferase</keyword>